<dbReference type="InterPro" id="IPR000873">
    <property type="entry name" value="AMP-dep_synth/lig_dom"/>
</dbReference>
<dbReference type="GO" id="GO:0016874">
    <property type="term" value="F:ligase activity"/>
    <property type="evidence" value="ECO:0007669"/>
    <property type="project" value="UniProtKB-KW"/>
</dbReference>
<organism evidence="2 3">
    <name type="scientific">Nocardia huaxiensis</name>
    <dbReference type="NCBI Taxonomy" id="2755382"/>
    <lineage>
        <taxon>Bacteria</taxon>
        <taxon>Bacillati</taxon>
        <taxon>Actinomycetota</taxon>
        <taxon>Actinomycetes</taxon>
        <taxon>Mycobacteriales</taxon>
        <taxon>Nocardiaceae</taxon>
        <taxon>Nocardia</taxon>
    </lineage>
</organism>
<dbReference type="PROSITE" id="PS00455">
    <property type="entry name" value="AMP_BINDING"/>
    <property type="match status" value="1"/>
</dbReference>
<evidence type="ECO:0000259" key="1">
    <source>
        <dbReference type="Pfam" id="PF00501"/>
    </source>
</evidence>
<keyword evidence="2" id="KW-0436">Ligase</keyword>
<evidence type="ECO:0000313" key="3">
    <source>
        <dbReference type="Proteomes" id="UP000515512"/>
    </source>
</evidence>
<feature type="domain" description="AMP-dependent synthetase/ligase" evidence="1">
    <location>
        <begin position="16"/>
        <end position="355"/>
    </location>
</feature>
<sequence length="529" mass="58803">MGRFRDQLFEPGTMVQRAAERKPGVEVMLDKPFAIQPDLGTSFTVADLAGVVESFAGRLYALGVRPGERVVVYKTNNADIVAIALAVARIGAVPALLHPSLTGDTVNALLDMLRPRVVLTDADKLTVQRWEPAGFATGEVRVLLAAGRVSGLTTVGDVLPVPVPQPEFTDPSAVRIITHTSGTTGLPKLVAQTAAGLAAHIGFQHRVTKLRARIPLRWAMCTSFVHIRTYSALGTVLRRGWPFAMLADHDVDTAREVFLRFKPHLVETHPNQFIEWEQFATDPARPLRQVRFFVNTFDAIHLRTVRRLMAATDRRFVVYFQGYGQTESGPVTIKFYTRSVARWAHDRCVGYPLVGRTRFRTDGTPQRPGRIEVSTRGRALTYLGQEQRFADQCDGDWWDMGDVGYRSRWGCLHLLDREVDRIDGLASGLLVEDALMDRLPQLREVIVVRGGAEILQPLVCTKSDAPLDMPAWQAATADLPAMHAPLHVRWADLPVTATAKVRRIELQRMLAQNTLPILAGSPFLVHEEI</sequence>
<dbReference type="Gene3D" id="3.40.50.12780">
    <property type="entry name" value="N-terminal domain of ligase-like"/>
    <property type="match status" value="1"/>
</dbReference>
<reference evidence="2 3" key="1">
    <citation type="submission" date="2020-07" db="EMBL/GenBank/DDBJ databases">
        <authorList>
            <person name="Zhuang K."/>
            <person name="Ran Y."/>
        </authorList>
    </citation>
    <scope>NUCLEOTIDE SEQUENCE [LARGE SCALE GENOMIC DNA]</scope>
    <source>
        <strain evidence="2 3">WCH-YHL-001</strain>
    </source>
</reference>
<dbReference type="SUPFAM" id="SSF56801">
    <property type="entry name" value="Acetyl-CoA synthetase-like"/>
    <property type="match status" value="1"/>
</dbReference>
<dbReference type="Proteomes" id="UP000515512">
    <property type="component" value="Chromosome"/>
</dbReference>
<keyword evidence="3" id="KW-1185">Reference proteome</keyword>
<dbReference type="PANTHER" id="PTHR43767:SF1">
    <property type="entry name" value="NONRIBOSOMAL PEPTIDE SYNTHASE PES1 (EUROFUNG)-RELATED"/>
    <property type="match status" value="1"/>
</dbReference>
<gene>
    <name evidence="2" type="ORF">H0264_30720</name>
</gene>
<dbReference type="RefSeq" id="WP_181580785.1">
    <property type="nucleotide sequence ID" value="NZ_CP059399.1"/>
</dbReference>
<dbReference type="InterPro" id="IPR050237">
    <property type="entry name" value="ATP-dep_AMP-bd_enzyme"/>
</dbReference>
<proteinExistence type="predicted"/>
<dbReference type="Pfam" id="PF00501">
    <property type="entry name" value="AMP-binding"/>
    <property type="match status" value="1"/>
</dbReference>
<dbReference type="InterPro" id="IPR020845">
    <property type="entry name" value="AMP-binding_CS"/>
</dbReference>
<evidence type="ECO:0000313" key="2">
    <source>
        <dbReference type="EMBL" id="QLY29581.1"/>
    </source>
</evidence>
<dbReference type="KEGG" id="nhu:H0264_30720"/>
<accession>A0A7D6V7K4</accession>
<dbReference type="InterPro" id="IPR042099">
    <property type="entry name" value="ANL_N_sf"/>
</dbReference>
<dbReference type="EMBL" id="CP059399">
    <property type="protein sequence ID" value="QLY29581.1"/>
    <property type="molecule type" value="Genomic_DNA"/>
</dbReference>
<name>A0A7D6V7K4_9NOCA</name>
<dbReference type="AlphaFoldDB" id="A0A7D6V7K4"/>
<dbReference type="PANTHER" id="PTHR43767">
    <property type="entry name" value="LONG-CHAIN-FATTY-ACID--COA LIGASE"/>
    <property type="match status" value="1"/>
</dbReference>
<protein>
    <submittedName>
        <fullName evidence="2">Acyl--CoA ligase</fullName>
    </submittedName>
</protein>